<dbReference type="AlphaFoldDB" id="A0AAD4RDL6"/>
<gene>
    <name evidence="1" type="ORF">DdX_00918</name>
</gene>
<keyword evidence="2" id="KW-1185">Reference proteome</keyword>
<sequence>MTYTDFVLQSCSSNYNNWNNYYNNYNYGSGYGGRAYLGTRYNGGINPATGGPEAGNIGWGNNLAAFFLVCRTCGRG</sequence>
<name>A0AAD4RDL6_9BILA</name>
<evidence type="ECO:0000313" key="2">
    <source>
        <dbReference type="Proteomes" id="UP001201812"/>
    </source>
</evidence>
<evidence type="ECO:0000313" key="1">
    <source>
        <dbReference type="EMBL" id="KAI1728720.1"/>
    </source>
</evidence>
<proteinExistence type="predicted"/>
<comment type="caution">
    <text evidence="1">The sequence shown here is derived from an EMBL/GenBank/DDBJ whole genome shotgun (WGS) entry which is preliminary data.</text>
</comment>
<organism evidence="1 2">
    <name type="scientific">Ditylenchus destructor</name>
    <dbReference type="NCBI Taxonomy" id="166010"/>
    <lineage>
        <taxon>Eukaryota</taxon>
        <taxon>Metazoa</taxon>
        <taxon>Ecdysozoa</taxon>
        <taxon>Nematoda</taxon>
        <taxon>Chromadorea</taxon>
        <taxon>Rhabditida</taxon>
        <taxon>Tylenchina</taxon>
        <taxon>Tylenchomorpha</taxon>
        <taxon>Sphaerularioidea</taxon>
        <taxon>Anguinidae</taxon>
        <taxon>Anguininae</taxon>
        <taxon>Ditylenchus</taxon>
    </lineage>
</organism>
<accession>A0AAD4RDL6</accession>
<protein>
    <submittedName>
        <fullName evidence="1">Uncharacterized protein</fullName>
    </submittedName>
</protein>
<dbReference type="Proteomes" id="UP001201812">
    <property type="component" value="Unassembled WGS sequence"/>
</dbReference>
<reference evidence="1" key="1">
    <citation type="submission" date="2022-01" db="EMBL/GenBank/DDBJ databases">
        <title>Genome Sequence Resource for Two Populations of Ditylenchus destructor, the Migratory Endoparasitic Phytonematode.</title>
        <authorList>
            <person name="Zhang H."/>
            <person name="Lin R."/>
            <person name="Xie B."/>
        </authorList>
    </citation>
    <scope>NUCLEOTIDE SEQUENCE</scope>
    <source>
        <strain evidence="1">BazhouSP</strain>
    </source>
</reference>
<dbReference type="EMBL" id="JAKKPZ010000001">
    <property type="protein sequence ID" value="KAI1728720.1"/>
    <property type="molecule type" value="Genomic_DNA"/>
</dbReference>